<reference evidence="2" key="1">
    <citation type="submission" date="2022-11" db="UniProtKB">
        <authorList>
            <consortium name="WormBaseParasite"/>
        </authorList>
    </citation>
    <scope>IDENTIFICATION</scope>
</reference>
<protein>
    <submittedName>
        <fullName evidence="2">Uncharacterized protein</fullName>
    </submittedName>
</protein>
<organism evidence="1 2">
    <name type="scientific">Panagrolaimus sp. ES5</name>
    <dbReference type="NCBI Taxonomy" id="591445"/>
    <lineage>
        <taxon>Eukaryota</taxon>
        <taxon>Metazoa</taxon>
        <taxon>Ecdysozoa</taxon>
        <taxon>Nematoda</taxon>
        <taxon>Chromadorea</taxon>
        <taxon>Rhabditida</taxon>
        <taxon>Tylenchina</taxon>
        <taxon>Panagrolaimomorpha</taxon>
        <taxon>Panagrolaimoidea</taxon>
        <taxon>Panagrolaimidae</taxon>
        <taxon>Panagrolaimus</taxon>
    </lineage>
</organism>
<proteinExistence type="predicted"/>
<evidence type="ECO:0000313" key="2">
    <source>
        <dbReference type="WBParaSite" id="ES5_v2.g19699.t1"/>
    </source>
</evidence>
<accession>A0AC34FQY9</accession>
<dbReference type="WBParaSite" id="ES5_v2.g19699.t1">
    <property type="protein sequence ID" value="ES5_v2.g19699.t1"/>
    <property type="gene ID" value="ES5_v2.g19699"/>
</dbReference>
<dbReference type="Proteomes" id="UP000887579">
    <property type="component" value="Unplaced"/>
</dbReference>
<name>A0AC34FQY9_9BILA</name>
<evidence type="ECO:0000313" key="1">
    <source>
        <dbReference type="Proteomes" id="UP000887579"/>
    </source>
</evidence>
<sequence>MSATTEQKIPVQLLVVRSNESQTFYENTVGKNVDAFQWKLNTLPFNCTTSSLYKCACDELDKVTSKAKSRQMIILVVEDLDDDSVCPYIPHKNSPLVLQIFHAAENGPDHASISLSSPAGKLHFEIPQQNFSEQILNVFRIMNVDYNSKLVNLNTPPKMILYDPELLHGMLRENQENIEAGKTPIGYVHLGFGLIIIFIAVVIGFLSVDHDPFFDYQIKNANDMVTSKAKSRQMIILVVEDLDDDS</sequence>